<evidence type="ECO:0000256" key="2">
    <source>
        <dbReference type="PIRSR" id="PIRSR039004-2"/>
    </source>
</evidence>
<feature type="binding site" evidence="1">
    <location>
        <position position="274"/>
    </location>
    <ligand>
        <name>Zn(2+)</name>
        <dbReference type="ChEBI" id="CHEBI:29105"/>
        <label>1</label>
    </ligand>
</feature>
<comment type="caution">
    <text evidence="5">The sequence shown here is derived from an EMBL/GenBank/DDBJ whole genome shotgun (WGS) entry which is preliminary data.</text>
</comment>
<evidence type="ECO:0000259" key="4">
    <source>
        <dbReference type="Pfam" id="PF01979"/>
    </source>
</evidence>
<dbReference type="InterPro" id="IPR032466">
    <property type="entry name" value="Metal_Hydrolase"/>
</dbReference>
<dbReference type="GO" id="GO:0019213">
    <property type="term" value="F:deacetylase activity"/>
    <property type="evidence" value="ECO:0007669"/>
    <property type="project" value="InterPro"/>
</dbReference>
<feature type="binding site" description="via carbamate group" evidence="1">
    <location>
        <position position="158"/>
    </location>
    <ligand>
        <name>Zn(2+)</name>
        <dbReference type="ChEBI" id="CHEBI:29105"/>
        <label>1</label>
    </ligand>
</feature>
<feature type="binding site" evidence="1">
    <location>
        <position position="214"/>
    </location>
    <ligand>
        <name>Zn(2+)</name>
        <dbReference type="ChEBI" id="CHEBI:29105"/>
        <label>2</label>
    </ligand>
</feature>
<keyword evidence="1" id="KW-0862">Zinc</keyword>
<keyword evidence="5" id="KW-0378">Hydrolase</keyword>
<feature type="site" description="Transition state stabilizer" evidence="3">
    <location>
        <position position="160"/>
    </location>
</feature>
<dbReference type="SUPFAM" id="SSF51338">
    <property type="entry name" value="Composite domain of metallo-dependent hydrolases"/>
    <property type="match status" value="1"/>
</dbReference>
<dbReference type="InterPro" id="IPR020043">
    <property type="entry name" value="Deacetylase_Atu3266-like"/>
</dbReference>
<dbReference type="EMBL" id="JACEIQ010000004">
    <property type="protein sequence ID" value="MBA4493903.1"/>
    <property type="molecule type" value="Genomic_DNA"/>
</dbReference>
<dbReference type="PANTHER" id="PTHR42717:SF1">
    <property type="entry name" value="IMIDAZOLONEPROPIONASE AND RELATED AMIDOHYDROLASES"/>
    <property type="match status" value="1"/>
</dbReference>
<feature type="domain" description="Amidohydrolase-related" evidence="4">
    <location>
        <begin position="54"/>
        <end position="370"/>
    </location>
</feature>
<organism evidence="5 6">
    <name type="scientific">Paenactinomyces guangxiensis</name>
    <dbReference type="NCBI Taxonomy" id="1490290"/>
    <lineage>
        <taxon>Bacteria</taxon>
        <taxon>Bacillati</taxon>
        <taxon>Bacillota</taxon>
        <taxon>Bacilli</taxon>
        <taxon>Bacillales</taxon>
        <taxon>Thermoactinomycetaceae</taxon>
        <taxon>Paenactinomyces</taxon>
    </lineage>
</organism>
<dbReference type="AlphaFoldDB" id="A0A7W1WQ85"/>
<dbReference type="Gene3D" id="2.30.40.10">
    <property type="entry name" value="Urease, subunit C, domain 1"/>
    <property type="match status" value="1"/>
</dbReference>
<dbReference type="PIRSF" id="PIRSF039004">
    <property type="entry name" value="ADE_EF_0837"/>
    <property type="match status" value="1"/>
</dbReference>
<feature type="binding site" description="via carbamate group" evidence="1">
    <location>
        <position position="158"/>
    </location>
    <ligand>
        <name>Zn(2+)</name>
        <dbReference type="ChEBI" id="CHEBI:29105"/>
        <label>2</label>
    </ligand>
</feature>
<accession>A0A7W1WQ85</accession>
<protein>
    <submittedName>
        <fullName evidence="5">Amidohydrolase/deacetylase family metallohydrolase</fullName>
    </submittedName>
</protein>
<name>A0A7W1WQ85_9BACL</name>
<dbReference type="Gene3D" id="3.20.20.140">
    <property type="entry name" value="Metal-dependent hydrolases"/>
    <property type="match status" value="1"/>
</dbReference>
<gene>
    <name evidence="5" type="ORF">H1191_06240</name>
</gene>
<dbReference type="Pfam" id="PF01979">
    <property type="entry name" value="Amidohydro_1"/>
    <property type="match status" value="1"/>
</dbReference>
<keyword evidence="6" id="KW-1185">Reference proteome</keyword>
<feature type="binding site" evidence="1">
    <location>
        <position position="65"/>
    </location>
    <ligand>
        <name>Zn(2+)</name>
        <dbReference type="ChEBI" id="CHEBI:29105"/>
        <label>1</label>
    </ligand>
</feature>
<evidence type="ECO:0000313" key="6">
    <source>
        <dbReference type="Proteomes" id="UP000535491"/>
    </source>
</evidence>
<keyword evidence="1" id="KW-0479">Metal-binding</keyword>
<feature type="binding site" evidence="1">
    <location>
        <position position="191"/>
    </location>
    <ligand>
        <name>Zn(2+)</name>
        <dbReference type="ChEBI" id="CHEBI:29105"/>
        <label>2</label>
    </ligand>
</feature>
<sequence length="374" mass="40724">MDLLIVNGTVIDPSQHIFGSFDVGINNGRMAGIFQPGSVPEDSAKETIDASGCLVTPGLIDLHTHVFEQRTALGINADHVGVEQGVTSIVDAGSTGCRDFRSFLRNVVEKNQTRVLLWINIASQGLCDGLSELSDLSMLKPAETEELIKQYPLIRGIKARMSRSVVKENGIKPLLIAKKLAQKTGLPLMVHIGNSPPGLGDILDLLDRGDVVTHAFHGKRGGILDEDGHLIPEADRALKRGVLFDVGHGSSSFSFQTMKRAKELQVFPHTISTDIYRGNVNGPVFSLVMTMAKCLSLGFPLSEVIEASTWTPAKVLGLSDEIGTLKKQNIADVTILKRIPEPVTLVDSENQQMKANSYLKVKYTIKSGKVWRHD</sequence>
<reference evidence="5 6" key="1">
    <citation type="submission" date="2020-07" db="EMBL/GenBank/DDBJ databases">
        <authorList>
            <person name="Feng H."/>
        </authorList>
    </citation>
    <scope>NUCLEOTIDE SEQUENCE [LARGE SCALE GENOMIC DNA]</scope>
    <source>
        <strain evidence="6">s-10</strain>
    </source>
</reference>
<dbReference type="PANTHER" id="PTHR42717">
    <property type="entry name" value="DIHYDROOROTASE-RELATED"/>
    <property type="match status" value="1"/>
</dbReference>
<dbReference type="NCBIfam" id="NF006689">
    <property type="entry name" value="PRK09237.1"/>
    <property type="match status" value="1"/>
</dbReference>
<dbReference type="GO" id="GO:0016810">
    <property type="term" value="F:hydrolase activity, acting on carbon-nitrogen (but not peptide) bonds"/>
    <property type="evidence" value="ECO:0007669"/>
    <property type="project" value="InterPro"/>
</dbReference>
<dbReference type="Proteomes" id="UP000535491">
    <property type="component" value="Unassembled WGS sequence"/>
</dbReference>
<dbReference type="SUPFAM" id="SSF51556">
    <property type="entry name" value="Metallo-dependent hydrolases"/>
    <property type="match status" value="1"/>
</dbReference>
<dbReference type="InterPro" id="IPR011059">
    <property type="entry name" value="Metal-dep_hydrolase_composite"/>
</dbReference>
<dbReference type="GO" id="GO:0046872">
    <property type="term" value="F:metal ion binding"/>
    <property type="evidence" value="ECO:0007669"/>
    <property type="project" value="UniProtKB-KW"/>
</dbReference>
<feature type="modified residue" description="N6-carboxylysine" evidence="2">
    <location>
        <position position="158"/>
    </location>
</feature>
<evidence type="ECO:0000256" key="3">
    <source>
        <dbReference type="PIRSR" id="PIRSR039004-3"/>
    </source>
</evidence>
<evidence type="ECO:0000313" key="5">
    <source>
        <dbReference type="EMBL" id="MBA4493903.1"/>
    </source>
</evidence>
<dbReference type="InterPro" id="IPR006680">
    <property type="entry name" value="Amidohydro-rel"/>
</dbReference>
<evidence type="ECO:0000256" key="1">
    <source>
        <dbReference type="PIRSR" id="PIRSR039004-1"/>
    </source>
</evidence>
<dbReference type="RefSeq" id="WP_181751142.1">
    <property type="nucleotide sequence ID" value="NZ_JACEIQ010000004.1"/>
</dbReference>
<proteinExistence type="predicted"/>
<feature type="binding site" evidence="1">
    <location>
        <position position="63"/>
    </location>
    <ligand>
        <name>Zn(2+)</name>
        <dbReference type="ChEBI" id="CHEBI:29105"/>
        <label>1</label>
    </ligand>
</feature>